<dbReference type="STRING" id="230819.A0A5C3L052"/>
<evidence type="ECO:0000313" key="6">
    <source>
        <dbReference type="Proteomes" id="UP000307440"/>
    </source>
</evidence>
<feature type="signal peptide" evidence="3">
    <location>
        <begin position="1"/>
        <end position="20"/>
    </location>
</feature>
<evidence type="ECO:0000313" key="5">
    <source>
        <dbReference type="EMBL" id="TFK26289.1"/>
    </source>
</evidence>
<evidence type="ECO:0000259" key="4">
    <source>
        <dbReference type="Pfam" id="PF00135"/>
    </source>
</evidence>
<dbReference type="Proteomes" id="UP000307440">
    <property type="component" value="Unassembled WGS sequence"/>
</dbReference>
<evidence type="ECO:0000256" key="2">
    <source>
        <dbReference type="ARBA" id="ARBA00022801"/>
    </source>
</evidence>
<dbReference type="InterPro" id="IPR050654">
    <property type="entry name" value="AChE-related_enzymes"/>
</dbReference>
<feature type="chain" id="PRO_5022985428" description="Carboxylic ester hydrolase" evidence="3">
    <location>
        <begin position="21"/>
        <end position="516"/>
    </location>
</feature>
<protein>
    <recommendedName>
        <fullName evidence="3">Carboxylic ester hydrolase</fullName>
        <ecNumber evidence="3">3.1.1.-</ecNumber>
    </recommendedName>
</protein>
<dbReference type="InterPro" id="IPR019819">
    <property type="entry name" value="Carboxylesterase_B_CS"/>
</dbReference>
<dbReference type="SUPFAM" id="SSF53474">
    <property type="entry name" value="alpha/beta-Hydrolases"/>
    <property type="match status" value="1"/>
</dbReference>
<keyword evidence="6" id="KW-1185">Reference proteome</keyword>
<dbReference type="InterPro" id="IPR002018">
    <property type="entry name" value="CarbesteraseB"/>
</dbReference>
<dbReference type="PROSITE" id="PS00122">
    <property type="entry name" value="CARBOXYLESTERASE_B_1"/>
    <property type="match status" value="1"/>
</dbReference>
<gene>
    <name evidence="5" type="ORF">FA15DRAFT_616031</name>
</gene>
<feature type="domain" description="Carboxylesterase type B" evidence="4">
    <location>
        <begin position="365"/>
        <end position="480"/>
    </location>
</feature>
<dbReference type="PANTHER" id="PTHR43918:SF4">
    <property type="entry name" value="CARBOXYLIC ESTER HYDROLASE"/>
    <property type="match status" value="1"/>
</dbReference>
<dbReference type="AlphaFoldDB" id="A0A5C3L052"/>
<sequence length="516" mass="55270">MRFPALHALLGSLYVAAAFAQQGNGVGLLVNTQQGPVLGSRPVNTVRQWLGIPFATAGRWQPPVPPATHSSTFSATTYGNTCPQLVSPAIAKFLEIAHQDDPLVESEDCLTLNIWAPSKNRPQNTAVLIWIYGGGFQFGASALKVYNGRQLVQNHDDITIVSINYRLNIFGQPNAPQLVNPNDSQNFGLLDQRAAIQWVYDNIAAFGGDPNRISIFGQSAGGTSGAIYSLAYPADTIVKGIIEQSGGLYGLADLSSPTLDDATWHTVAEAVGCGNSPTSVQFTCMQGKPWQDLITAANNAGIIFFKLVTDERLIFSDYEARMGNGQFLRVPALVGNVAQEADALTVALNLVIRGNSPPFLTQVIADIGTQVGGNCPTVKSADQRFGNGVTLWRYRYQAIFPGISTRQDLRAFHGSEIPIVFGTYAEIHNNAPATEIALSQTLGNAWVAFARSPATGLTTLGWPTYNPTSDTLVQLGDRENLDGASFASPHLLDATCDSISTLLDLNMQFNALLAGV</sequence>
<dbReference type="Pfam" id="PF00135">
    <property type="entry name" value="COesterase"/>
    <property type="match status" value="2"/>
</dbReference>
<proteinExistence type="inferred from homology"/>
<dbReference type="Gene3D" id="3.40.50.1820">
    <property type="entry name" value="alpha/beta hydrolase"/>
    <property type="match status" value="2"/>
</dbReference>
<reference evidence="5 6" key="1">
    <citation type="journal article" date="2019" name="Nat. Ecol. Evol.">
        <title>Megaphylogeny resolves global patterns of mushroom evolution.</title>
        <authorList>
            <person name="Varga T."/>
            <person name="Krizsan K."/>
            <person name="Foldi C."/>
            <person name="Dima B."/>
            <person name="Sanchez-Garcia M."/>
            <person name="Sanchez-Ramirez S."/>
            <person name="Szollosi G.J."/>
            <person name="Szarkandi J.G."/>
            <person name="Papp V."/>
            <person name="Albert L."/>
            <person name="Andreopoulos W."/>
            <person name="Angelini C."/>
            <person name="Antonin V."/>
            <person name="Barry K.W."/>
            <person name="Bougher N.L."/>
            <person name="Buchanan P."/>
            <person name="Buyck B."/>
            <person name="Bense V."/>
            <person name="Catcheside P."/>
            <person name="Chovatia M."/>
            <person name="Cooper J."/>
            <person name="Damon W."/>
            <person name="Desjardin D."/>
            <person name="Finy P."/>
            <person name="Geml J."/>
            <person name="Haridas S."/>
            <person name="Hughes K."/>
            <person name="Justo A."/>
            <person name="Karasinski D."/>
            <person name="Kautmanova I."/>
            <person name="Kiss B."/>
            <person name="Kocsube S."/>
            <person name="Kotiranta H."/>
            <person name="LaButti K.M."/>
            <person name="Lechner B.E."/>
            <person name="Liimatainen K."/>
            <person name="Lipzen A."/>
            <person name="Lukacs Z."/>
            <person name="Mihaltcheva S."/>
            <person name="Morgado L.N."/>
            <person name="Niskanen T."/>
            <person name="Noordeloos M.E."/>
            <person name="Ohm R.A."/>
            <person name="Ortiz-Santana B."/>
            <person name="Ovrebo C."/>
            <person name="Racz N."/>
            <person name="Riley R."/>
            <person name="Savchenko A."/>
            <person name="Shiryaev A."/>
            <person name="Soop K."/>
            <person name="Spirin V."/>
            <person name="Szebenyi C."/>
            <person name="Tomsovsky M."/>
            <person name="Tulloss R.E."/>
            <person name="Uehling J."/>
            <person name="Grigoriev I.V."/>
            <person name="Vagvolgyi C."/>
            <person name="Papp T."/>
            <person name="Martin F.M."/>
            <person name="Miettinen O."/>
            <person name="Hibbett D.S."/>
            <person name="Nagy L.G."/>
        </authorList>
    </citation>
    <scope>NUCLEOTIDE SEQUENCE [LARGE SCALE GENOMIC DNA]</scope>
    <source>
        <strain evidence="5 6">CBS 121175</strain>
    </source>
</reference>
<keyword evidence="3" id="KW-0732">Signal</keyword>
<evidence type="ECO:0000256" key="3">
    <source>
        <dbReference type="RuleBase" id="RU361235"/>
    </source>
</evidence>
<dbReference type="EC" id="3.1.1.-" evidence="3"/>
<dbReference type="GO" id="GO:0052689">
    <property type="term" value="F:carboxylic ester hydrolase activity"/>
    <property type="evidence" value="ECO:0007669"/>
    <property type="project" value="TreeGrafter"/>
</dbReference>
<dbReference type="PANTHER" id="PTHR43918">
    <property type="entry name" value="ACETYLCHOLINESTERASE"/>
    <property type="match status" value="1"/>
</dbReference>
<dbReference type="InterPro" id="IPR019826">
    <property type="entry name" value="Carboxylesterase_B_AS"/>
</dbReference>
<accession>A0A5C3L052</accession>
<dbReference type="InterPro" id="IPR029058">
    <property type="entry name" value="AB_hydrolase_fold"/>
</dbReference>
<organism evidence="5 6">
    <name type="scientific">Coprinopsis marcescibilis</name>
    <name type="common">Agaric fungus</name>
    <name type="synonym">Psathyrella marcescibilis</name>
    <dbReference type="NCBI Taxonomy" id="230819"/>
    <lineage>
        <taxon>Eukaryota</taxon>
        <taxon>Fungi</taxon>
        <taxon>Dikarya</taxon>
        <taxon>Basidiomycota</taxon>
        <taxon>Agaricomycotina</taxon>
        <taxon>Agaricomycetes</taxon>
        <taxon>Agaricomycetidae</taxon>
        <taxon>Agaricales</taxon>
        <taxon>Agaricineae</taxon>
        <taxon>Psathyrellaceae</taxon>
        <taxon>Coprinopsis</taxon>
    </lineage>
</organism>
<dbReference type="EMBL" id="ML210176">
    <property type="protein sequence ID" value="TFK26289.1"/>
    <property type="molecule type" value="Genomic_DNA"/>
</dbReference>
<feature type="domain" description="Carboxylesterase type B" evidence="4">
    <location>
        <begin position="29"/>
        <end position="343"/>
    </location>
</feature>
<evidence type="ECO:0000256" key="1">
    <source>
        <dbReference type="ARBA" id="ARBA00005964"/>
    </source>
</evidence>
<dbReference type="PROSITE" id="PS00941">
    <property type="entry name" value="CARBOXYLESTERASE_B_2"/>
    <property type="match status" value="1"/>
</dbReference>
<name>A0A5C3L052_COPMA</name>
<comment type="similarity">
    <text evidence="1 3">Belongs to the type-B carboxylesterase/lipase family.</text>
</comment>
<keyword evidence="2 3" id="KW-0378">Hydrolase</keyword>
<dbReference type="OrthoDB" id="408631at2759"/>